<sequence length="299" mass="32799">MVSSETPWRIDTEGGDSLTDIAAAHTMKIGLGVKDIGDRLMKRGISAFVASINGVVLLIRQRVFVRRRLCEVESTQGDVFLWVCPTWSTHSPDEEQKVSSSSESQSVSIVGTDGAEGFLFLTLEVPSSDHATSDIDSCLSEARTHNVKKCSKGHQEGGGGSPDFQTMSFVTWFNYLQVGILVIEFLSYFRFHYESWWNFEKTGVLGENAKFVISVSDSTSPSPAALWVKNITASAEWITGNLPAWLPNIVEISANSSLPAATREKLEEMKNQVANIMANITTQGWSLSGPIPQDPGMHH</sequence>
<name>A0A9P6MZM2_9FUNG</name>
<dbReference type="AlphaFoldDB" id="A0A9P6MZM2"/>
<dbReference type="EMBL" id="JAAAID010000336">
    <property type="protein sequence ID" value="KAG0018759.1"/>
    <property type="molecule type" value="Genomic_DNA"/>
</dbReference>
<accession>A0A9P6MZM2</accession>
<evidence type="ECO:0000313" key="1">
    <source>
        <dbReference type="EMBL" id="KAG0018759.1"/>
    </source>
</evidence>
<evidence type="ECO:0000313" key="2">
    <source>
        <dbReference type="Proteomes" id="UP000703661"/>
    </source>
</evidence>
<gene>
    <name evidence="1" type="ORF">BGZ80_006768</name>
</gene>
<organism evidence="1 2">
    <name type="scientific">Entomortierella chlamydospora</name>
    <dbReference type="NCBI Taxonomy" id="101097"/>
    <lineage>
        <taxon>Eukaryota</taxon>
        <taxon>Fungi</taxon>
        <taxon>Fungi incertae sedis</taxon>
        <taxon>Mucoromycota</taxon>
        <taxon>Mortierellomycotina</taxon>
        <taxon>Mortierellomycetes</taxon>
        <taxon>Mortierellales</taxon>
        <taxon>Mortierellaceae</taxon>
        <taxon>Entomortierella</taxon>
    </lineage>
</organism>
<protein>
    <submittedName>
        <fullName evidence="1">Uncharacterized protein</fullName>
    </submittedName>
</protein>
<proteinExistence type="predicted"/>
<dbReference type="Proteomes" id="UP000703661">
    <property type="component" value="Unassembled WGS sequence"/>
</dbReference>
<comment type="caution">
    <text evidence="1">The sequence shown here is derived from an EMBL/GenBank/DDBJ whole genome shotgun (WGS) entry which is preliminary data.</text>
</comment>
<keyword evidence="2" id="KW-1185">Reference proteome</keyword>
<reference evidence="1" key="1">
    <citation type="journal article" date="2020" name="Fungal Divers.">
        <title>Resolving the Mortierellaceae phylogeny through synthesis of multi-gene phylogenetics and phylogenomics.</title>
        <authorList>
            <person name="Vandepol N."/>
            <person name="Liber J."/>
            <person name="Desiro A."/>
            <person name="Na H."/>
            <person name="Kennedy M."/>
            <person name="Barry K."/>
            <person name="Grigoriev I.V."/>
            <person name="Miller A.N."/>
            <person name="O'Donnell K."/>
            <person name="Stajich J.E."/>
            <person name="Bonito G."/>
        </authorList>
    </citation>
    <scope>NUCLEOTIDE SEQUENCE</scope>
    <source>
        <strain evidence="1">NRRL 2769</strain>
    </source>
</reference>